<feature type="domain" description="Glutamine amidotransferase" evidence="1">
    <location>
        <begin position="77"/>
        <end position="176"/>
    </location>
</feature>
<comment type="caution">
    <text evidence="2">The sequence shown here is derived from an EMBL/GenBank/DDBJ whole genome shotgun (WGS) entry which is preliminary data.</text>
</comment>
<dbReference type="PROSITE" id="PS51273">
    <property type="entry name" value="GATASE_TYPE_1"/>
    <property type="match status" value="1"/>
</dbReference>
<dbReference type="EMBL" id="JBHMEA010000009">
    <property type="protein sequence ID" value="MFB9231007.1"/>
    <property type="molecule type" value="Genomic_DNA"/>
</dbReference>
<dbReference type="GO" id="GO:0016787">
    <property type="term" value="F:hydrolase activity"/>
    <property type="evidence" value="ECO:0007669"/>
    <property type="project" value="UniProtKB-KW"/>
</dbReference>
<dbReference type="PANTHER" id="PTHR42695">
    <property type="entry name" value="GLUTAMINE AMIDOTRANSFERASE YLR126C-RELATED"/>
    <property type="match status" value="1"/>
</dbReference>
<dbReference type="PANTHER" id="PTHR42695:SF5">
    <property type="entry name" value="GLUTAMINE AMIDOTRANSFERASE YLR126C-RELATED"/>
    <property type="match status" value="1"/>
</dbReference>
<proteinExistence type="predicted"/>
<reference evidence="2 3" key="1">
    <citation type="submission" date="2024-09" db="EMBL/GenBank/DDBJ databases">
        <authorList>
            <person name="Sun Q."/>
            <person name="Mori K."/>
        </authorList>
    </citation>
    <scope>NUCLEOTIDE SEQUENCE [LARGE SCALE GENOMIC DNA]</scope>
    <source>
        <strain evidence="2 3">CECT 8726</strain>
    </source>
</reference>
<dbReference type="InterPro" id="IPR044992">
    <property type="entry name" value="ChyE-like"/>
</dbReference>
<dbReference type="InterPro" id="IPR029062">
    <property type="entry name" value="Class_I_gatase-like"/>
</dbReference>
<dbReference type="EC" id="3.4.-.-" evidence="2"/>
<gene>
    <name evidence="2" type="ORF">ACFFUT_04300</name>
</gene>
<keyword evidence="2" id="KW-0378">Hydrolase</keyword>
<keyword evidence="2" id="KW-0315">Glutamine amidotransferase</keyword>
<organism evidence="2 3">
    <name type="scientific">Pseudohalocynthiibacter aestuariivivens</name>
    <dbReference type="NCBI Taxonomy" id="1591409"/>
    <lineage>
        <taxon>Bacteria</taxon>
        <taxon>Pseudomonadati</taxon>
        <taxon>Pseudomonadota</taxon>
        <taxon>Alphaproteobacteria</taxon>
        <taxon>Rhodobacterales</taxon>
        <taxon>Paracoccaceae</taxon>
        <taxon>Pseudohalocynthiibacter</taxon>
    </lineage>
</organism>
<dbReference type="RefSeq" id="WP_213890593.1">
    <property type="nucleotide sequence ID" value="NZ_JAGFNU010000012.1"/>
</dbReference>
<dbReference type="InterPro" id="IPR017926">
    <property type="entry name" value="GATASE"/>
</dbReference>
<name>A0ABV5JC17_9RHOB</name>
<keyword evidence="3" id="KW-1185">Reference proteome</keyword>
<dbReference type="SUPFAM" id="SSF52317">
    <property type="entry name" value="Class I glutamine amidotransferase-like"/>
    <property type="match status" value="1"/>
</dbReference>
<evidence type="ECO:0000313" key="2">
    <source>
        <dbReference type="EMBL" id="MFB9231007.1"/>
    </source>
</evidence>
<accession>A0ABV5JC17</accession>
<evidence type="ECO:0000313" key="3">
    <source>
        <dbReference type="Proteomes" id="UP001589683"/>
    </source>
</evidence>
<dbReference type="Proteomes" id="UP001589683">
    <property type="component" value="Unassembled WGS sequence"/>
</dbReference>
<sequence>MKIGILECGHTEGEIAEKHGTLPTLFANLLDGHGFTFENWDVENRVFPPDEFAADGWLVTGSIHGVYEDHAFIPALEIFVRQAYSASVPTVGICFGHQLIAQALGGRVEKFQGGWMIGHQVYDFEEHGELGLNAWHQDQVIERPTDARVIASNDFCTNAALLYGNRALTIQAHPELGGPIIAAYLKMCRGTRDYDDAIMDRAEENLTRPDASAFIGDQIASFFKAAYLAR</sequence>
<evidence type="ECO:0000259" key="1">
    <source>
        <dbReference type="Pfam" id="PF00117"/>
    </source>
</evidence>
<dbReference type="Gene3D" id="3.40.50.880">
    <property type="match status" value="1"/>
</dbReference>
<dbReference type="Pfam" id="PF00117">
    <property type="entry name" value="GATase"/>
    <property type="match status" value="1"/>
</dbReference>
<dbReference type="CDD" id="cd01741">
    <property type="entry name" value="GATase1_1"/>
    <property type="match status" value="1"/>
</dbReference>
<protein>
    <submittedName>
        <fullName evidence="2">Type 1 glutamine amidotransferase</fullName>
        <ecNumber evidence="2">3.4.-.-</ecNumber>
    </submittedName>
</protein>